<feature type="region of interest" description="Disordered" evidence="1">
    <location>
        <begin position="1"/>
        <end position="36"/>
    </location>
</feature>
<gene>
    <name evidence="2" type="ORF">SM436_08920</name>
</gene>
<dbReference type="Proteomes" id="UP001569904">
    <property type="component" value="Unassembled WGS sequence"/>
</dbReference>
<dbReference type="EMBL" id="JAXCEH010000004">
    <property type="protein sequence ID" value="MFA1553809.1"/>
    <property type="molecule type" value="Genomic_DNA"/>
</dbReference>
<evidence type="ECO:0000313" key="2">
    <source>
        <dbReference type="EMBL" id="MFA1553809.1"/>
    </source>
</evidence>
<accession>A0ABV4QTF1</accession>
<reference evidence="2 3" key="1">
    <citation type="submission" date="2023-11" db="EMBL/GenBank/DDBJ databases">
        <title>Actinomadura monticuli sp. nov., isolated from volcanic ash.</title>
        <authorList>
            <person name="Lee S.D."/>
            <person name="Yang H."/>
            <person name="Kim I.S."/>
        </authorList>
    </citation>
    <scope>NUCLEOTIDE SEQUENCE [LARGE SCALE GENOMIC DNA]</scope>
    <source>
        <strain evidence="2 3">DSM 45346</strain>
    </source>
</reference>
<evidence type="ECO:0000313" key="3">
    <source>
        <dbReference type="Proteomes" id="UP001569904"/>
    </source>
</evidence>
<keyword evidence="3" id="KW-1185">Reference proteome</keyword>
<sequence>MSSAPERAVHPQTAQGREAARAVGLPPGPPVAPSPLDVWRARRHLNRLARRLRRRGWAAQPRYGGSPPLLRVFDPRVPSVGDSVTTVRDGDGWWFASSTDDRLATCSDLDGACVGVAEMLVPWVVQALGGRNP</sequence>
<dbReference type="RefSeq" id="WP_371940203.1">
    <property type="nucleotide sequence ID" value="NZ_JAXCEH010000004.1"/>
</dbReference>
<comment type="caution">
    <text evidence="2">The sequence shown here is derived from an EMBL/GenBank/DDBJ whole genome shotgun (WGS) entry which is preliminary data.</text>
</comment>
<organism evidence="2 3">
    <name type="scientific">Actinomadura chokoriensis</name>
    <dbReference type="NCBI Taxonomy" id="454156"/>
    <lineage>
        <taxon>Bacteria</taxon>
        <taxon>Bacillati</taxon>
        <taxon>Actinomycetota</taxon>
        <taxon>Actinomycetes</taxon>
        <taxon>Streptosporangiales</taxon>
        <taxon>Thermomonosporaceae</taxon>
        <taxon>Actinomadura</taxon>
    </lineage>
</organism>
<proteinExistence type="predicted"/>
<protein>
    <recommendedName>
        <fullName evidence="4">SUKH-3 immunity protein of toxin-antitoxin system</fullName>
    </recommendedName>
</protein>
<evidence type="ECO:0008006" key="4">
    <source>
        <dbReference type="Google" id="ProtNLM"/>
    </source>
</evidence>
<evidence type="ECO:0000256" key="1">
    <source>
        <dbReference type="SAM" id="MobiDB-lite"/>
    </source>
</evidence>
<name>A0ABV4QTF1_9ACTN</name>